<evidence type="ECO:0000313" key="2">
    <source>
        <dbReference type="EMBL" id="KKM59872.1"/>
    </source>
</evidence>
<organism evidence="2">
    <name type="scientific">marine sediment metagenome</name>
    <dbReference type="NCBI Taxonomy" id="412755"/>
    <lineage>
        <taxon>unclassified sequences</taxon>
        <taxon>metagenomes</taxon>
        <taxon>ecological metagenomes</taxon>
    </lineage>
</organism>
<feature type="compositionally biased region" description="Polar residues" evidence="1">
    <location>
        <begin position="1"/>
        <end position="10"/>
    </location>
</feature>
<proteinExistence type="predicted"/>
<sequence length="303" mass="32056">MAGRTPSQSILERRPDNHSLAGSPHRPFVSLGNHQVEDRRTAPIEITGSISINGRSLHGMSQGHSSQGLLRMGVDRQDTESAHVSQKNNSTAVDYAGRIRAAGKRTAKPPGGCGKVRRHNGITSRADKSLAMGMGTWRLFATSAPRHEKRQADALAVIQRCEMCFEAAKGAGICFHLPGETDNKQVLDPGMEKSGQTSRARAAQISRFEAYLGFLACAKRNANRGIKGAGRLEIPVNGTGLCPPGPLYAGAVGRQCSGGVTVAGCTQSRSGGHSGGHRQAESGAPGGIRTRDNQIRNRITAHG</sequence>
<protein>
    <submittedName>
        <fullName evidence="2">Uncharacterized protein</fullName>
    </submittedName>
</protein>
<dbReference type="AlphaFoldDB" id="A0A0F9LS52"/>
<dbReference type="EMBL" id="LAZR01011784">
    <property type="protein sequence ID" value="KKM59872.1"/>
    <property type="molecule type" value="Genomic_DNA"/>
</dbReference>
<accession>A0A0F9LS52</accession>
<evidence type="ECO:0000256" key="1">
    <source>
        <dbReference type="SAM" id="MobiDB-lite"/>
    </source>
</evidence>
<feature type="region of interest" description="Disordered" evidence="1">
    <location>
        <begin position="1"/>
        <end position="32"/>
    </location>
</feature>
<gene>
    <name evidence="2" type="ORF">LCGC14_1547570</name>
</gene>
<reference evidence="2" key="1">
    <citation type="journal article" date="2015" name="Nature">
        <title>Complex archaea that bridge the gap between prokaryotes and eukaryotes.</title>
        <authorList>
            <person name="Spang A."/>
            <person name="Saw J.H."/>
            <person name="Jorgensen S.L."/>
            <person name="Zaremba-Niedzwiedzka K."/>
            <person name="Martijn J."/>
            <person name="Lind A.E."/>
            <person name="van Eijk R."/>
            <person name="Schleper C."/>
            <person name="Guy L."/>
            <person name="Ettema T.J."/>
        </authorList>
    </citation>
    <scope>NUCLEOTIDE SEQUENCE</scope>
</reference>
<feature type="region of interest" description="Disordered" evidence="1">
    <location>
        <begin position="267"/>
        <end position="303"/>
    </location>
</feature>
<name>A0A0F9LS52_9ZZZZ</name>
<comment type="caution">
    <text evidence="2">The sequence shown here is derived from an EMBL/GenBank/DDBJ whole genome shotgun (WGS) entry which is preliminary data.</text>
</comment>